<keyword evidence="2" id="KW-1185">Reference proteome</keyword>
<evidence type="ECO:0000313" key="2">
    <source>
        <dbReference type="Proteomes" id="UP001596052"/>
    </source>
</evidence>
<sequence>MPATLEAARASATSTAVNESPRQDEDILAPLIFFYGIGSARPRVTFVQPQDLADQERFLLVHDKDMTPHLREFHASEIDLDVAARARIGNYLVRASVLHRRNDGMPVEFGAIGIHLDILPEEAQQLVLEGLVPFGAILERYQVPHSSHPRGYFRISVDQRLADLLGATSGQILFGRCNELRHGSGRVLADVVEVLPRMG</sequence>
<dbReference type="EMBL" id="JBHSMQ010000004">
    <property type="protein sequence ID" value="MFC5455488.1"/>
    <property type="molecule type" value="Genomic_DNA"/>
</dbReference>
<dbReference type="Proteomes" id="UP001596052">
    <property type="component" value="Unassembled WGS sequence"/>
</dbReference>
<accession>A0ABW0KPV0</accession>
<organism evidence="1 2">
    <name type="scientific">Prosthecobacter fluviatilis</name>
    <dbReference type="NCBI Taxonomy" id="445931"/>
    <lineage>
        <taxon>Bacteria</taxon>
        <taxon>Pseudomonadati</taxon>
        <taxon>Verrucomicrobiota</taxon>
        <taxon>Verrucomicrobiia</taxon>
        <taxon>Verrucomicrobiales</taxon>
        <taxon>Verrucomicrobiaceae</taxon>
        <taxon>Prosthecobacter</taxon>
    </lineage>
</organism>
<proteinExistence type="predicted"/>
<gene>
    <name evidence="1" type="ORF">ACFQDI_11520</name>
</gene>
<dbReference type="InterPro" id="IPR028978">
    <property type="entry name" value="Chorismate_lyase_/UTRA_dom_sf"/>
</dbReference>
<comment type="caution">
    <text evidence="1">The sequence shown here is derived from an EMBL/GenBank/DDBJ whole genome shotgun (WGS) entry which is preliminary data.</text>
</comment>
<dbReference type="SUPFAM" id="SSF64288">
    <property type="entry name" value="Chorismate lyase-like"/>
    <property type="match status" value="1"/>
</dbReference>
<protein>
    <submittedName>
        <fullName evidence="1">Uncharacterized protein</fullName>
    </submittedName>
</protein>
<reference evidence="2" key="1">
    <citation type="journal article" date="2019" name="Int. J. Syst. Evol. Microbiol.">
        <title>The Global Catalogue of Microorganisms (GCM) 10K type strain sequencing project: providing services to taxonomists for standard genome sequencing and annotation.</title>
        <authorList>
            <consortium name="The Broad Institute Genomics Platform"/>
            <consortium name="The Broad Institute Genome Sequencing Center for Infectious Disease"/>
            <person name="Wu L."/>
            <person name="Ma J."/>
        </authorList>
    </citation>
    <scope>NUCLEOTIDE SEQUENCE [LARGE SCALE GENOMIC DNA]</scope>
    <source>
        <strain evidence="2">CGMCC 4.1469</strain>
    </source>
</reference>
<name>A0ABW0KPV0_9BACT</name>
<dbReference type="RefSeq" id="WP_377166623.1">
    <property type="nucleotide sequence ID" value="NZ_JBHSMQ010000004.1"/>
</dbReference>
<dbReference type="Gene3D" id="3.40.1410.10">
    <property type="entry name" value="Chorismate lyase-like"/>
    <property type="match status" value="1"/>
</dbReference>
<evidence type="ECO:0000313" key="1">
    <source>
        <dbReference type="EMBL" id="MFC5455488.1"/>
    </source>
</evidence>